<keyword evidence="1" id="KW-1133">Transmembrane helix</keyword>
<feature type="transmembrane region" description="Helical" evidence="1">
    <location>
        <begin position="6"/>
        <end position="30"/>
    </location>
</feature>
<keyword evidence="1" id="KW-0812">Transmembrane</keyword>
<organism evidence="2 3">
    <name type="scientific">Histidinibacterium lentulum</name>
    <dbReference type="NCBI Taxonomy" id="2480588"/>
    <lineage>
        <taxon>Bacteria</taxon>
        <taxon>Pseudomonadati</taxon>
        <taxon>Pseudomonadota</taxon>
        <taxon>Alphaproteobacteria</taxon>
        <taxon>Rhodobacterales</taxon>
        <taxon>Paracoccaceae</taxon>
        <taxon>Histidinibacterium</taxon>
    </lineage>
</organism>
<gene>
    <name evidence="2" type="ORF">EAT49_19295</name>
</gene>
<evidence type="ECO:0000313" key="3">
    <source>
        <dbReference type="Proteomes" id="UP000268016"/>
    </source>
</evidence>
<proteinExistence type="predicted"/>
<dbReference type="AlphaFoldDB" id="A0A3N2QLQ4"/>
<comment type="caution">
    <text evidence="2">The sequence shown here is derived from an EMBL/GenBank/DDBJ whole genome shotgun (WGS) entry which is preliminary data.</text>
</comment>
<dbReference type="RefSeq" id="WP_123643950.1">
    <property type="nucleotide sequence ID" value="NZ_ML119092.1"/>
</dbReference>
<sequence length="31" mass="3228">MGRRLLWFLALYLAGLAALGVVSLLIGAVAV</sequence>
<name>A0A3N2QLQ4_9RHOB</name>
<reference evidence="2 3" key="1">
    <citation type="submission" date="2018-10" db="EMBL/GenBank/DDBJ databases">
        <title>Histidinibacterium lentulum gen. nov., sp. nov., a marine bacterium from the culture broth of Picochlorum sp. 122.</title>
        <authorList>
            <person name="Wang G."/>
        </authorList>
    </citation>
    <scope>NUCLEOTIDE SEQUENCE [LARGE SCALE GENOMIC DNA]</scope>
    <source>
        <strain evidence="2 3">B17</strain>
    </source>
</reference>
<dbReference type="Proteomes" id="UP000268016">
    <property type="component" value="Unassembled WGS sequence"/>
</dbReference>
<keyword evidence="1" id="KW-0472">Membrane</keyword>
<keyword evidence="3" id="KW-1185">Reference proteome</keyword>
<evidence type="ECO:0000256" key="1">
    <source>
        <dbReference type="SAM" id="Phobius"/>
    </source>
</evidence>
<dbReference type="EMBL" id="RDRB01000013">
    <property type="protein sequence ID" value="ROT96127.1"/>
    <property type="molecule type" value="Genomic_DNA"/>
</dbReference>
<protein>
    <submittedName>
        <fullName evidence="2">DUF2474 domain-containing protein</fullName>
    </submittedName>
</protein>
<evidence type="ECO:0000313" key="2">
    <source>
        <dbReference type="EMBL" id="ROT96127.1"/>
    </source>
</evidence>
<accession>A0A3N2QLQ4</accession>